<sequence>MLNKSRFVKKGVRIRLHNTLIPSFFPPFVTVNQPEGPLNLTNQSGKHSLHRRAVVCELQCQQLRNLCTP</sequence>
<organism evidence="1 2">
    <name type="scientific">Cichorium intybus</name>
    <name type="common">Chicory</name>
    <dbReference type="NCBI Taxonomy" id="13427"/>
    <lineage>
        <taxon>Eukaryota</taxon>
        <taxon>Viridiplantae</taxon>
        <taxon>Streptophyta</taxon>
        <taxon>Embryophyta</taxon>
        <taxon>Tracheophyta</taxon>
        <taxon>Spermatophyta</taxon>
        <taxon>Magnoliopsida</taxon>
        <taxon>eudicotyledons</taxon>
        <taxon>Gunneridae</taxon>
        <taxon>Pentapetalae</taxon>
        <taxon>asterids</taxon>
        <taxon>campanulids</taxon>
        <taxon>Asterales</taxon>
        <taxon>Asteraceae</taxon>
        <taxon>Cichorioideae</taxon>
        <taxon>Cichorieae</taxon>
        <taxon>Cichoriinae</taxon>
        <taxon>Cichorium</taxon>
    </lineage>
</organism>
<accession>A0ACB9G657</accession>
<keyword evidence="2" id="KW-1185">Reference proteome</keyword>
<comment type="caution">
    <text evidence="1">The sequence shown here is derived from an EMBL/GenBank/DDBJ whole genome shotgun (WGS) entry which is preliminary data.</text>
</comment>
<reference evidence="2" key="1">
    <citation type="journal article" date="2022" name="Mol. Ecol. Resour.">
        <title>The genomes of chicory, endive, great burdock and yacon provide insights into Asteraceae palaeo-polyploidization history and plant inulin production.</title>
        <authorList>
            <person name="Fan W."/>
            <person name="Wang S."/>
            <person name="Wang H."/>
            <person name="Wang A."/>
            <person name="Jiang F."/>
            <person name="Liu H."/>
            <person name="Zhao H."/>
            <person name="Xu D."/>
            <person name="Zhang Y."/>
        </authorList>
    </citation>
    <scope>NUCLEOTIDE SEQUENCE [LARGE SCALE GENOMIC DNA]</scope>
    <source>
        <strain evidence="2">cv. Punajuju</strain>
    </source>
</reference>
<gene>
    <name evidence="1" type="ORF">L2E82_08317</name>
</gene>
<name>A0ACB9G657_CICIN</name>
<reference evidence="1 2" key="2">
    <citation type="journal article" date="2022" name="Mol. Ecol. Resour.">
        <title>The genomes of chicory, endive, great burdock and yacon provide insights into Asteraceae paleo-polyploidization history and plant inulin production.</title>
        <authorList>
            <person name="Fan W."/>
            <person name="Wang S."/>
            <person name="Wang H."/>
            <person name="Wang A."/>
            <person name="Jiang F."/>
            <person name="Liu H."/>
            <person name="Zhao H."/>
            <person name="Xu D."/>
            <person name="Zhang Y."/>
        </authorList>
    </citation>
    <scope>NUCLEOTIDE SEQUENCE [LARGE SCALE GENOMIC DNA]</scope>
    <source>
        <strain evidence="2">cv. Punajuju</strain>
        <tissue evidence="1">Leaves</tissue>
    </source>
</reference>
<protein>
    <submittedName>
        <fullName evidence="1">Uncharacterized protein</fullName>
    </submittedName>
</protein>
<proteinExistence type="predicted"/>
<dbReference type="EMBL" id="CM042010">
    <property type="protein sequence ID" value="KAI3778928.1"/>
    <property type="molecule type" value="Genomic_DNA"/>
</dbReference>
<evidence type="ECO:0000313" key="2">
    <source>
        <dbReference type="Proteomes" id="UP001055811"/>
    </source>
</evidence>
<dbReference type="Proteomes" id="UP001055811">
    <property type="component" value="Linkage Group LG02"/>
</dbReference>
<evidence type="ECO:0000313" key="1">
    <source>
        <dbReference type="EMBL" id="KAI3778928.1"/>
    </source>
</evidence>